<feature type="transmembrane region" description="Helical" evidence="6">
    <location>
        <begin position="182"/>
        <end position="206"/>
    </location>
</feature>
<gene>
    <name evidence="7" type="ORF">BCR43DRAFT_296093</name>
</gene>
<evidence type="ECO:0000256" key="3">
    <source>
        <dbReference type="ARBA" id="ARBA00023015"/>
    </source>
</evidence>
<comment type="caution">
    <text evidence="7">The sequence shown here is derived from an EMBL/GenBank/DDBJ whole genome shotgun (WGS) entry which is preliminary data.</text>
</comment>
<comment type="subcellular location">
    <subcellularLocation>
        <location evidence="1">Nucleus</location>
    </subcellularLocation>
</comment>
<evidence type="ECO:0000256" key="2">
    <source>
        <dbReference type="ARBA" id="ARBA00022491"/>
    </source>
</evidence>
<keyword evidence="3" id="KW-0805">Transcription regulation</keyword>
<sequence length="227" mass="26380">MTSNYSIMKKRLERTLSGVQEGTCDTFQDAVADLENERERDIRNARINWESRRREIRIEIASRIAQLDKDVEAEKNALHTALLSAITEERVRLQKTGSCLPLDEILDFASKRLQEKQRTNLKRNLKRSHMLAEKRPATRGSHAHENGRRRIAGIPDEPTHLMTAREEKEVHEEYLMLKVMDFTLLLCLLACVCVCASSVCLCMEIHDSFDWLTNLNFLKRLCTRDRL</sequence>
<keyword evidence="5" id="KW-0539">Nucleus</keyword>
<evidence type="ECO:0000256" key="6">
    <source>
        <dbReference type="SAM" id="Phobius"/>
    </source>
</evidence>
<organism evidence="7 8">
    <name type="scientific">Syncephalastrum racemosum</name>
    <name type="common">Filamentous fungus</name>
    <dbReference type="NCBI Taxonomy" id="13706"/>
    <lineage>
        <taxon>Eukaryota</taxon>
        <taxon>Fungi</taxon>
        <taxon>Fungi incertae sedis</taxon>
        <taxon>Mucoromycota</taxon>
        <taxon>Mucoromycotina</taxon>
        <taxon>Mucoromycetes</taxon>
        <taxon>Mucorales</taxon>
        <taxon>Syncephalastraceae</taxon>
        <taxon>Syncephalastrum</taxon>
    </lineage>
</organism>
<evidence type="ECO:0000256" key="4">
    <source>
        <dbReference type="ARBA" id="ARBA00023163"/>
    </source>
</evidence>
<keyword evidence="4" id="KW-0804">Transcription</keyword>
<evidence type="ECO:0000256" key="1">
    <source>
        <dbReference type="ARBA" id="ARBA00004123"/>
    </source>
</evidence>
<keyword evidence="6" id="KW-1133">Transmembrane helix</keyword>
<keyword evidence="8" id="KW-1185">Reference proteome</keyword>
<protein>
    <submittedName>
        <fullName evidence="7">Uncharacterized protein</fullName>
    </submittedName>
</protein>
<accession>A0A1X2H990</accession>
<evidence type="ECO:0000256" key="5">
    <source>
        <dbReference type="ARBA" id="ARBA00023242"/>
    </source>
</evidence>
<dbReference type="AlphaFoldDB" id="A0A1X2H990"/>
<name>A0A1X2H990_SYNRA</name>
<proteinExistence type="predicted"/>
<dbReference type="InParanoid" id="A0A1X2H990"/>
<evidence type="ECO:0000313" key="7">
    <source>
        <dbReference type="EMBL" id="ORY95236.1"/>
    </source>
</evidence>
<dbReference type="EMBL" id="MCGN01000006">
    <property type="protein sequence ID" value="ORY95236.1"/>
    <property type="molecule type" value="Genomic_DNA"/>
</dbReference>
<dbReference type="InterPro" id="IPR013907">
    <property type="entry name" value="Sds3"/>
</dbReference>
<keyword evidence="2" id="KW-0678">Repressor</keyword>
<dbReference type="GO" id="GO:0005654">
    <property type="term" value="C:nucleoplasm"/>
    <property type="evidence" value="ECO:0007669"/>
    <property type="project" value="UniProtKB-ARBA"/>
</dbReference>
<dbReference type="Pfam" id="PF08598">
    <property type="entry name" value="Sds3"/>
    <property type="match status" value="1"/>
</dbReference>
<reference evidence="7 8" key="1">
    <citation type="submission" date="2016-07" db="EMBL/GenBank/DDBJ databases">
        <title>Pervasive Adenine N6-methylation of Active Genes in Fungi.</title>
        <authorList>
            <consortium name="DOE Joint Genome Institute"/>
            <person name="Mondo S.J."/>
            <person name="Dannebaum R.O."/>
            <person name="Kuo R.C."/>
            <person name="Labutti K."/>
            <person name="Haridas S."/>
            <person name="Kuo A."/>
            <person name="Salamov A."/>
            <person name="Ahrendt S.R."/>
            <person name="Lipzen A."/>
            <person name="Sullivan W."/>
            <person name="Andreopoulos W.B."/>
            <person name="Clum A."/>
            <person name="Lindquist E."/>
            <person name="Daum C."/>
            <person name="Ramamoorthy G.K."/>
            <person name="Gryganskyi A."/>
            <person name="Culley D."/>
            <person name="Magnuson J.K."/>
            <person name="James T.Y."/>
            <person name="O'Malley M.A."/>
            <person name="Stajich J.E."/>
            <person name="Spatafora J.W."/>
            <person name="Visel A."/>
            <person name="Grigoriev I.V."/>
        </authorList>
    </citation>
    <scope>NUCLEOTIDE SEQUENCE [LARGE SCALE GENOMIC DNA]</scope>
    <source>
        <strain evidence="7 8">NRRL 2496</strain>
    </source>
</reference>
<dbReference type="GO" id="GO:0010468">
    <property type="term" value="P:regulation of gene expression"/>
    <property type="evidence" value="ECO:0007669"/>
    <property type="project" value="UniProtKB-ARBA"/>
</dbReference>
<keyword evidence="6" id="KW-0812">Transmembrane</keyword>
<dbReference type="Proteomes" id="UP000242180">
    <property type="component" value="Unassembled WGS sequence"/>
</dbReference>
<keyword evidence="6" id="KW-0472">Membrane</keyword>
<evidence type="ECO:0000313" key="8">
    <source>
        <dbReference type="Proteomes" id="UP000242180"/>
    </source>
</evidence>